<dbReference type="AlphaFoldDB" id="A0A2V0RHZ0"/>
<evidence type="ECO:0000313" key="1">
    <source>
        <dbReference type="EMBL" id="GBH21715.1"/>
    </source>
</evidence>
<protein>
    <submittedName>
        <fullName evidence="1">Uncharacterized protein</fullName>
    </submittedName>
</protein>
<accession>A0A2V0RHZ0</accession>
<name>A0A2V0RHZ0_9ZZZZ</name>
<organism evidence="1">
    <name type="scientific">viral metagenome</name>
    <dbReference type="NCBI Taxonomy" id="1070528"/>
    <lineage>
        <taxon>unclassified sequences</taxon>
        <taxon>metagenomes</taxon>
        <taxon>organismal metagenomes</taxon>
    </lineage>
</organism>
<sequence>MRPRRWHNRIDAMLPPNKWFSMNEVLDQYISTYGTKFAPTRQELTAYLKDWATDMRLELGADCHVYRRKEIV</sequence>
<comment type="caution">
    <text evidence="1">The sequence shown here is derived from an EMBL/GenBank/DDBJ whole genome shotgun (WGS) entry which is preliminary data.</text>
</comment>
<dbReference type="EMBL" id="BDQA01000272">
    <property type="protein sequence ID" value="GBH21715.1"/>
    <property type="molecule type" value="Genomic_RNA"/>
</dbReference>
<reference evidence="1" key="1">
    <citation type="submission" date="2017-04" db="EMBL/GenBank/DDBJ databases">
        <title>Unveiling RNA virosphere associated with marine microorganisms.</title>
        <authorList>
            <person name="Urayama S."/>
            <person name="Takaki Y."/>
            <person name="Nishi S."/>
            <person name="Yoshida Y."/>
            <person name="Deguchi S."/>
            <person name="Takai K."/>
            <person name="Nunoura T."/>
        </authorList>
    </citation>
    <scope>NUCLEOTIDE SEQUENCE</scope>
</reference>
<proteinExistence type="predicted"/>